<organism evidence="2 3">
    <name type="scientific">Gossypium stocksii</name>
    <dbReference type="NCBI Taxonomy" id="47602"/>
    <lineage>
        <taxon>Eukaryota</taxon>
        <taxon>Viridiplantae</taxon>
        <taxon>Streptophyta</taxon>
        <taxon>Embryophyta</taxon>
        <taxon>Tracheophyta</taxon>
        <taxon>Spermatophyta</taxon>
        <taxon>Magnoliopsida</taxon>
        <taxon>eudicotyledons</taxon>
        <taxon>Gunneridae</taxon>
        <taxon>Pentapetalae</taxon>
        <taxon>rosids</taxon>
        <taxon>malvids</taxon>
        <taxon>Malvales</taxon>
        <taxon>Malvaceae</taxon>
        <taxon>Malvoideae</taxon>
        <taxon>Gossypium</taxon>
    </lineage>
</organism>
<comment type="caution">
    <text evidence="2">The sequence shown here is derived from an EMBL/GenBank/DDBJ whole genome shotgun (WGS) entry which is preliminary data.</text>
</comment>
<name>A0A9D3W4G9_9ROSI</name>
<dbReference type="PANTHER" id="PTHR35317:SF31">
    <property type="entry name" value="DUF4219 DOMAIN-CONTAINING PROTEIN"/>
    <property type="match status" value="1"/>
</dbReference>
<keyword evidence="3" id="KW-1185">Reference proteome</keyword>
<dbReference type="EMBL" id="JAIQCV010000004">
    <property type="protein sequence ID" value="KAH1108107.1"/>
    <property type="molecule type" value="Genomic_DNA"/>
</dbReference>
<proteinExistence type="predicted"/>
<evidence type="ECO:0000313" key="2">
    <source>
        <dbReference type="EMBL" id="KAH1108107.1"/>
    </source>
</evidence>
<dbReference type="AlphaFoldDB" id="A0A9D3W4G9"/>
<evidence type="ECO:0000313" key="3">
    <source>
        <dbReference type="Proteomes" id="UP000828251"/>
    </source>
</evidence>
<dbReference type="Pfam" id="PF13961">
    <property type="entry name" value="DUF4219"/>
    <property type="match status" value="1"/>
</dbReference>
<gene>
    <name evidence="2" type="ORF">J1N35_011875</name>
</gene>
<protein>
    <recommendedName>
        <fullName evidence="1">DUF4219 domain-containing protein</fullName>
    </recommendedName>
</protein>
<sequence>MGDLHYFLGIEVTRSSTGNRHLCQHKYIKDIPNRSSLTSAKSVHTLMFKGDKIPSLVDKPRLCDLSVIIGLDTHAGFTSTTKDRSRHVLYGWEAAKDQAVVISSDEVHAAVEVDAASQILSGPVISSFLKTMSSSSFSPVAPPVFNGEIYHIWVVKIKTYLQAFDLWEVVNSNVEPAPLRANPTVAQIRQHADERTKRHKAMLCIQNSMFDLIS</sequence>
<dbReference type="Proteomes" id="UP000828251">
    <property type="component" value="Unassembled WGS sequence"/>
</dbReference>
<feature type="domain" description="DUF4219" evidence="1">
    <location>
        <begin position="146"/>
        <end position="171"/>
    </location>
</feature>
<reference evidence="2 3" key="1">
    <citation type="journal article" date="2021" name="Plant Biotechnol. J.">
        <title>Multi-omics assisted identification of the key and species-specific regulatory components of drought-tolerant mechanisms in Gossypium stocksii.</title>
        <authorList>
            <person name="Yu D."/>
            <person name="Ke L."/>
            <person name="Zhang D."/>
            <person name="Wu Y."/>
            <person name="Sun Y."/>
            <person name="Mei J."/>
            <person name="Sun J."/>
            <person name="Sun Y."/>
        </authorList>
    </citation>
    <scope>NUCLEOTIDE SEQUENCE [LARGE SCALE GENOMIC DNA]</scope>
    <source>
        <strain evidence="3">cv. E1</strain>
        <tissue evidence="2">Leaf</tissue>
    </source>
</reference>
<accession>A0A9D3W4G9</accession>
<dbReference type="InterPro" id="IPR025314">
    <property type="entry name" value="DUF4219"/>
</dbReference>
<dbReference type="PANTHER" id="PTHR35317">
    <property type="entry name" value="OS04G0629600 PROTEIN"/>
    <property type="match status" value="1"/>
</dbReference>
<dbReference type="OrthoDB" id="981249at2759"/>
<evidence type="ECO:0000259" key="1">
    <source>
        <dbReference type="Pfam" id="PF13961"/>
    </source>
</evidence>